<evidence type="ECO:0000313" key="4">
    <source>
        <dbReference type="Proteomes" id="UP001054857"/>
    </source>
</evidence>
<sequence>MAETVDPGHCICLSQSASRKLVLVFRCLFENKTYMLPREAMAFRQVCMAARDVHDQFARGVGFSSSSFAQHPFDHNEVSPDGMVRSIRSLLSRGCRPTSLNAALPPSQDSQKDVEKLLLLLNTWSEAGSITNLRLSTKLPLTPAVVSAMAAVSPKLTSIQLTCGGQSIASAAAAPVDTDAAAAAGEELLRLLGPRLTKLEFRMLDGSQDVWPTRAFRSLSACTALRELELTSQDDLLPVEGVPADLFLLKSIASLSGLQSLHLADSPLRASSAVPPPTPAERLASAPTLESCLSGLTALTRLKLNLARLQHYPNRDDFADMPYTADTSSIEDRIVQLVEQGEPQQAGMLIRASLEEWRELGDALCCMPNLAELQVPVLVEAEDFPHLPSLTRLHVGSVFGPLARQLVQHMWLLPGAQPLVLPPRLQQFTTNAPLAVSAAAMLQTQQLASPKPAGHSPCCLTAGGRLAVVGAEPLCLEFSNSGDVDDEGRLTAGAVAAMLRAVAVVRRGFGLEPCRWRGHTFQRGIQVRVWGKTGVRPPRAPDGSNGSHCRAWLGELACLQPEVLSLSSFAVLPHDMLGLARCMAHVKVLDLSGCSYNVASLPLLTGMQQLHTLEVDCEDWACDYPWSTQHQHAITAAFLALTGPSCDGAGAAAGHHEAGREGGGSGAGDDEGSRSVVCGPLPQLRQIWIGYFEDEDTRAWLEAAVALVRAEFNGWMPLGRLELEAC</sequence>
<dbReference type="InterPro" id="IPR032675">
    <property type="entry name" value="LRR_dom_sf"/>
</dbReference>
<accession>A0AAD3DP60</accession>
<dbReference type="Gene3D" id="3.80.10.10">
    <property type="entry name" value="Ribonuclease Inhibitor"/>
    <property type="match status" value="1"/>
</dbReference>
<organism evidence="3 4">
    <name type="scientific">Astrephomene gubernaculifera</name>
    <dbReference type="NCBI Taxonomy" id="47775"/>
    <lineage>
        <taxon>Eukaryota</taxon>
        <taxon>Viridiplantae</taxon>
        <taxon>Chlorophyta</taxon>
        <taxon>core chlorophytes</taxon>
        <taxon>Chlorophyceae</taxon>
        <taxon>CS clade</taxon>
        <taxon>Chlamydomonadales</taxon>
        <taxon>Astrephomenaceae</taxon>
        <taxon>Astrephomene</taxon>
    </lineage>
</organism>
<dbReference type="SUPFAM" id="SSF52047">
    <property type="entry name" value="RNI-like"/>
    <property type="match status" value="1"/>
</dbReference>
<comment type="caution">
    <text evidence="3">The sequence shown here is derived from an EMBL/GenBank/DDBJ whole genome shotgun (WGS) entry which is preliminary data.</text>
</comment>
<dbReference type="AlphaFoldDB" id="A0AAD3DP60"/>
<feature type="region of interest" description="Disordered" evidence="2">
    <location>
        <begin position="652"/>
        <end position="673"/>
    </location>
</feature>
<comment type="subcellular location">
    <subcellularLocation>
        <location evidence="1">Cytoplasm</location>
        <location evidence="1">Cytoskeleton</location>
        <location evidence="1">Cilium axoneme</location>
    </subcellularLocation>
</comment>
<reference evidence="3 4" key="1">
    <citation type="journal article" date="2021" name="Sci. Rep.">
        <title>Genome sequencing of the multicellular alga Astrephomene provides insights into convergent evolution of germ-soma differentiation.</title>
        <authorList>
            <person name="Yamashita S."/>
            <person name="Yamamoto K."/>
            <person name="Matsuzaki R."/>
            <person name="Suzuki S."/>
            <person name="Yamaguchi H."/>
            <person name="Hirooka S."/>
            <person name="Minakuchi Y."/>
            <person name="Miyagishima S."/>
            <person name="Kawachi M."/>
            <person name="Toyoda A."/>
            <person name="Nozaki H."/>
        </authorList>
    </citation>
    <scope>NUCLEOTIDE SEQUENCE [LARGE SCALE GENOMIC DNA]</scope>
    <source>
        <strain evidence="3 4">NIES-4017</strain>
    </source>
</reference>
<evidence type="ECO:0000313" key="3">
    <source>
        <dbReference type="EMBL" id="GFR45460.1"/>
    </source>
</evidence>
<dbReference type="Proteomes" id="UP001054857">
    <property type="component" value="Unassembled WGS sequence"/>
</dbReference>
<evidence type="ECO:0000256" key="1">
    <source>
        <dbReference type="ARBA" id="ARBA00004430"/>
    </source>
</evidence>
<keyword evidence="4" id="KW-1185">Reference proteome</keyword>
<gene>
    <name evidence="3" type="ORF">Agub_g6857</name>
</gene>
<proteinExistence type="predicted"/>
<dbReference type="EMBL" id="BMAR01000010">
    <property type="protein sequence ID" value="GFR45460.1"/>
    <property type="molecule type" value="Genomic_DNA"/>
</dbReference>
<evidence type="ECO:0000256" key="2">
    <source>
        <dbReference type="SAM" id="MobiDB-lite"/>
    </source>
</evidence>
<protein>
    <submittedName>
        <fullName evidence="3">Uncharacterized protein</fullName>
    </submittedName>
</protein>
<name>A0AAD3DP60_9CHLO</name>
<dbReference type="GO" id="GO:0005930">
    <property type="term" value="C:axoneme"/>
    <property type="evidence" value="ECO:0007669"/>
    <property type="project" value="UniProtKB-SubCell"/>
</dbReference>